<protein>
    <submittedName>
        <fullName evidence="2">Uncharacterized protein (TIGR03083 family)</fullName>
    </submittedName>
</protein>
<accession>A0A543P146</accession>
<dbReference type="Gene3D" id="1.20.120.450">
    <property type="entry name" value="dinb family like domain"/>
    <property type="match status" value="1"/>
</dbReference>
<proteinExistence type="predicted"/>
<reference evidence="2 3" key="1">
    <citation type="submission" date="2019-06" db="EMBL/GenBank/DDBJ databases">
        <title>Sequencing the genomes of 1000 actinobacteria strains.</title>
        <authorList>
            <person name="Klenk H.-P."/>
        </authorList>
    </citation>
    <scope>NUCLEOTIDE SEQUENCE [LARGE SCALE GENOMIC DNA]</scope>
    <source>
        <strain evidence="2 3">DSM 46837</strain>
    </source>
</reference>
<dbReference type="EMBL" id="VFQE01000002">
    <property type="protein sequence ID" value="TQN37778.1"/>
    <property type="molecule type" value="Genomic_DNA"/>
</dbReference>
<name>A0A543P146_9ACTN</name>
<comment type="caution">
    <text evidence="2">The sequence shown here is derived from an EMBL/GenBank/DDBJ whole genome shotgun (WGS) entry which is preliminary data.</text>
</comment>
<evidence type="ECO:0000313" key="2">
    <source>
        <dbReference type="EMBL" id="TQN37778.1"/>
    </source>
</evidence>
<dbReference type="NCBIfam" id="TIGR03083">
    <property type="entry name" value="maleylpyruvate isomerase family mycothiol-dependent enzyme"/>
    <property type="match status" value="1"/>
</dbReference>
<dbReference type="InterPro" id="IPR017517">
    <property type="entry name" value="Maleyloyr_isom"/>
</dbReference>
<dbReference type="Proteomes" id="UP000319865">
    <property type="component" value="Unassembled WGS sequence"/>
</dbReference>
<dbReference type="RefSeq" id="WP_142027696.1">
    <property type="nucleotide sequence ID" value="NZ_VFQE01000002.1"/>
</dbReference>
<evidence type="ECO:0000313" key="3">
    <source>
        <dbReference type="Proteomes" id="UP000319865"/>
    </source>
</evidence>
<dbReference type="GO" id="GO:0046872">
    <property type="term" value="F:metal ion binding"/>
    <property type="evidence" value="ECO:0007669"/>
    <property type="project" value="InterPro"/>
</dbReference>
<dbReference type="OrthoDB" id="5185819at2"/>
<dbReference type="SUPFAM" id="SSF109854">
    <property type="entry name" value="DinB/YfiT-like putative metalloenzymes"/>
    <property type="match status" value="1"/>
</dbReference>
<sequence length="251" mass="26948">MTASTTARPAVRRGALERSTAVRLAATEYGRFEELLRSLDPSDWARPTDCPAWDVRAMAGHVLGMAEMVASVRGVVGQNAAASRAGGGIDALTAVQVRRTAALSAEELVERFAAVAPRAVRGRRRLSGVIGGLTLPEDQDVGGRVERWRFGFLFDVVLTRDVWMHRMDIARATGRQPHLAPEHDAVLVADVVAEWADRHGRPYRLALTGPAGGSWSSGAGGEELELDAVEFCRLLSGRGDAAGLLSQQVPF</sequence>
<keyword evidence="3" id="KW-1185">Reference proteome</keyword>
<dbReference type="Pfam" id="PF11716">
    <property type="entry name" value="MDMPI_N"/>
    <property type="match status" value="1"/>
</dbReference>
<gene>
    <name evidence="2" type="ORF">FHU33_4444</name>
</gene>
<evidence type="ECO:0000259" key="1">
    <source>
        <dbReference type="Pfam" id="PF11716"/>
    </source>
</evidence>
<organism evidence="2 3">
    <name type="scientific">Blastococcus colisei</name>
    <dbReference type="NCBI Taxonomy" id="1564162"/>
    <lineage>
        <taxon>Bacteria</taxon>
        <taxon>Bacillati</taxon>
        <taxon>Actinomycetota</taxon>
        <taxon>Actinomycetes</taxon>
        <taxon>Geodermatophilales</taxon>
        <taxon>Geodermatophilaceae</taxon>
        <taxon>Blastococcus</taxon>
    </lineage>
</organism>
<dbReference type="AlphaFoldDB" id="A0A543P146"/>
<feature type="domain" description="Mycothiol-dependent maleylpyruvate isomerase metal-binding" evidence="1">
    <location>
        <begin position="28"/>
        <end position="170"/>
    </location>
</feature>
<dbReference type="InterPro" id="IPR034660">
    <property type="entry name" value="DinB/YfiT-like"/>
</dbReference>
<dbReference type="InterPro" id="IPR024344">
    <property type="entry name" value="MDMPI_metal-binding"/>
</dbReference>